<evidence type="ECO:0000256" key="3">
    <source>
        <dbReference type="ARBA" id="ARBA00023163"/>
    </source>
</evidence>
<evidence type="ECO:0000259" key="5">
    <source>
        <dbReference type="PROSITE" id="PS50977"/>
    </source>
</evidence>
<dbReference type="Proteomes" id="UP000069620">
    <property type="component" value="Unassembled WGS sequence"/>
</dbReference>
<dbReference type="InterPro" id="IPR009057">
    <property type="entry name" value="Homeodomain-like_sf"/>
</dbReference>
<keyword evidence="7" id="KW-1185">Reference proteome</keyword>
<dbReference type="SUPFAM" id="SSF46689">
    <property type="entry name" value="Homeodomain-like"/>
    <property type="match status" value="1"/>
</dbReference>
<dbReference type="PROSITE" id="PS50977">
    <property type="entry name" value="HTH_TETR_2"/>
    <property type="match status" value="1"/>
</dbReference>
<comment type="caution">
    <text evidence="6">The sequence shown here is derived from an EMBL/GenBank/DDBJ whole genome shotgun (WGS) entry which is preliminary data.</text>
</comment>
<dbReference type="OrthoDB" id="4214267at2"/>
<dbReference type="Gene3D" id="1.10.357.10">
    <property type="entry name" value="Tetracycline Repressor, domain 2"/>
    <property type="match status" value="1"/>
</dbReference>
<dbReference type="Pfam" id="PF00440">
    <property type="entry name" value="TetR_N"/>
    <property type="match status" value="1"/>
</dbReference>
<reference evidence="7" key="1">
    <citation type="journal article" date="2016" name="Genome Announc.">
        <title>Draft Genome Sequences of Five Rapidly Growing Mycobacterium Species, M. thermoresistibile, M. fortuitum subsp. acetamidolyticum, M. canariasense, M. brisbanense, and M. novocastrense.</title>
        <authorList>
            <person name="Katahira K."/>
            <person name="Ogura Y."/>
            <person name="Gotoh Y."/>
            <person name="Hayashi T."/>
        </authorList>
    </citation>
    <scope>NUCLEOTIDE SEQUENCE [LARGE SCALE GENOMIC DNA]</scope>
    <source>
        <strain evidence="7">JCM15654</strain>
    </source>
</reference>
<name>A0A100W0F4_9MYCO</name>
<keyword evidence="1" id="KW-0805">Transcription regulation</keyword>
<dbReference type="InterPro" id="IPR001647">
    <property type="entry name" value="HTH_TetR"/>
</dbReference>
<dbReference type="SUPFAM" id="SSF48498">
    <property type="entry name" value="Tetracyclin repressor-like, C-terminal domain"/>
    <property type="match status" value="1"/>
</dbReference>
<protein>
    <submittedName>
        <fullName evidence="6">TetR family transcriptional regulator</fullName>
    </submittedName>
</protein>
<dbReference type="AlphaFoldDB" id="A0A100W0F4"/>
<feature type="DNA-binding region" description="H-T-H motif" evidence="4">
    <location>
        <begin position="42"/>
        <end position="61"/>
    </location>
</feature>
<dbReference type="PANTHER" id="PTHR47506">
    <property type="entry name" value="TRANSCRIPTIONAL REGULATORY PROTEIN"/>
    <property type="match status" value="1"/>
</dbReference>
<accession>A0A100W0F4</accession>
<evidence type="ECO:0000256" key="1">
    <source>
        <dbReference type="ARBA" id="ARBA00023015"/>
    </source>
</evidence>
<dbReference type="RefSeq" id="WP_109784317.1">
    <property type="nucleotide sequence ID" value="NZ_BCSX01000028.1"/>
</dbReference>
<evidence type="ECO:0000256" key="2">
    <source>
        <dbReference type="ARBA" id="ARBA00023125"/>
    </source>
</evidence>
<keyword evidence="3" id="KW-0804">Transcription</keyword>
<dbReference type="PRINTS" id="PR00455">
    <property type="entry name" value="HTHTETR"/>
</dbReference>
<evidence type="ECO:0000313" key="6">
    <source>
        <dbReference type="EMBL" id="GAS89226.1"/>
    </source>
</evidence>
<organism evidence="6 7">
    <name type="scientific">Mycolicibacterium brisbanense</name>
    <dbReference type="NCBI Taxonomy" id="146020"/>
    <lineage>
        <taxon>Bacteria</taxon>
        <taxon>Bacillati</taxon>
        <taxon>Actinomycetota</taxon>
        <taxon>Actinomycetes</taxon>
        <taxon>Mycobacteriales</taxon>
        <taxon>Mycobacteriaceae</taxon>
        <taxon>Mycolicibacterium</taxon>
    </lineage>
</organism>
<sequence>MDAMKQTTPRSTRTADPVASPAERLLASATKLFAAQGIRAVGIDHLLRDAAVAKASLYSTYGSKEALVIAYLTHLDLRDRNRYQEAVADLADPVDKVLAFFDLAITGARSRDFRGCLYANAATEFPGTELEPVSIHRRWVLDTVAELLTAAGVDRPVEVARDVQLIYDGAQVGSKVARSVLPIEQGRRLAQRLITRSDR</sequence>
<dbReference type="InterPro" id="IPR036271">
    <property type="entry name" value="Tet_transcr_reg_TetR-rel_C_sf"/>
</dbReference>
<reference evidence="7" key="2">
    <citation type="submission" date="2016-02" db="EMBL/GenBank/DDBJ databases">
        <title>Draft genome sequence of five rapidly growing Mycobacterium species.</title>
        <authorList>
            <person name="Katahira K."/>
            <person name="Gotou Y."/>
            <person name="Iida K."/>
            <person name="Ogura Y."/>
            <person name="Hayashi T."/>
        </authorList>
    </citation>
    <scope>NUCLEOTIDE SEQUENCE [LARGE SCALE GENOMIC DNA]</scope>
    <source>
        <strain evidence="7">JCM15654</strain>
    </source>
</reference>
<feature type="domain" description="HTH tetR-type" evidence="5">
    <location>
        <begin position="19"/>
        <end position="79"/>
    </location>
</feature>
<evidence type="ECO:0000256" key="4">
    <source>
        <dbReference type="PROSITE-ProRule" id="PRU00335"/>
    </source>
</evidence>
<dbReference type="PANTHER" id="PTHR47506:SF1">
    <property type="entry name" value="HTH-TYPE TRANSCRIPTIONAL REGULATOR YJDC"/>
    <property type="match status" value="1"/>
</dbReference>
<evidence type="ECO:0000313" key="7">
    <source>
        <dbReference type="Proteomes" id="UP000069620"/>
    </source>
</evidence>
<proteinExistence type="predicted"/>
<dbReference type="GO" id="GO:0003677">
    <property type="term" value="F:DNA binding"/>
    <property type="evidence" value="ECO:0007669"/>
    <property type="project" value="UniProtKB-UniRule"/>
</dbReference>
<keyword evidence="2 4" id="KW-0238">DNA-binding</keyword>
<dbReference type="EMBL" id="BCSX01000028">
    <property type="protein sequence ID" value="GAS89226.1"/>
    <property type="molecule type" value="Genomic_DNA"/>
</dbReference>
<gene>
    <name evidence="6" type="ORF">RMCB_3322</name>
</gene>
<dbReference type="STRING" id="146020.RMCB_3322"/>